<keyword evidence="3 8" id="KW-0378">Hydrolase</keyword>
<dbReference type="SUPFAM" id="SSF48208">
    <property type="entry name" value="Six-hairpin glycosidases"/>
    <property type="match status" value="1"/>
</dbReference>
<dbReference type="GO" id="GO:0005975">
    <property type="term" value="P:carbohydrate metabolic process"/>
    <property type="evidence" value="ECO:0007669"/>
    <property type="project" value="InterPro"/>
</dbReference>
<accession>A0A9D1F752</accession>
<sequence>MKIKSLLVNDQTQALGIDSVRPVFHVLWEEMKENDPDCPDQGPSQDALPSFHITVTDSLGVCVWDASGLPADSPYIYYEGEPLRPKNGYKVDITLENGNGVPAGEMVSASFETGFMGMPWQARWVEPEQEDAVEEKELSFFEMVTYVDDGSGPSRLRPCQEVLKRFWCNENIRSARVYASAHGVYDLYINGQRVSKRRLAPECSSYEENLYYQTYDIGEYLVPGENTVSAILADGWWIGRLGMAGDSCNYGRRLGFLMQMELREQDGSVTMVLSDENMVSRPSYIRYSDLFIGEKWDMTFDPGQQWTPCTVADIPMNNLCGQPLPPVQVMDTFSDPRIFYTPSGDLVMDFGQVIAGVVRLTLTARAGDTVILEHSEILDEHGNFKCNILGRNKDQKDIYICRDGEQVFEPRFTYHGFRYVRVSGIDQSQILKAEALVIGTPLRSIGEFSCSDKRLDQLQHNIRWSQISNMCSIPTDCPQREKLGWTGDINVFAPTGCFNYDLKNFLESWLKNMRIAQEDNGEIPVTVPNFVHQDRTQRIMSGSNSSSVWGDACVMVPWYLYMAYGDRHVLEENFHMMEKWMDYIQAACAILPENYDSLSPEEKARNPYLWNKTYHFGDWLIPSLRARPDGVALGTRLTAGVVGSAYYAFVIRHFIRICHILGAEEKATAYETLLPKVCDAVAKTYVDEDGTVNHCSLQGLYVMILACGIVEGDLKQKVADKLVSLIRENDYCLDTGFSSVSYLLDVLYENGYKDVAYKVLFQTKGPSWLYMVENKATTMWENWMAVTPKGIPTDSSYNHYAFGCVGDFIYRRIGGISMAEPGYRKILFAPDLDCGLDNARCSLETPHGLAQCSWEKKAAEESSWQIRIRVPKGTRGIFRCFGEEKILENGTYHFQASRSKTRESWHRLKEKFMGTGQGSGVTVMGQSTLTSG</sequence>
<evidence type="ECO:0000259" key="4">
    <source>
        <dbReference type="Pfam" id="PF05592"/>
    </source>
</evidence>
<dbReference type="Pfam" id="PF08531">
    <property type="entry name" value="Bac_rhamnosid_N"/>
    <property type="match status" value="1"/>
</dbReference>
<reference evidence="8" key="1">
    <citation type="submission" date="2020-10" db="EMBL/GenBank/DDBJ databases">
        <authorList>
            <person name="Gilroy R."/>
        </authorList>
    </citation>
    <scope>NUCLEOTIDE SEQUENCE</scope>
    <source>
        <strain evidence="8">CHK178-757</strain>
    </source>
</reference>
<evidence type="ECO:0000256" key="2">
    <source>
        <dbReference type="ARBA" id="ARBA00012652"/>
    </source>
</evidence>
<name>A0A9D1F752_9FIRM</name>
<dbReference type="InterPro" id="IPR008928">
    <property type="entry name" value="6-hairpin_glycosidase_sf"/>
</dbReference>
<feature type="domain" description="Alpha-L-rhamnosidase six-hairpin glycosidase" evidence="6">
    <location>
        <begin position="444"/>
        <end position="813"/>
    </location>
</feature>
<evidence type="ECO:0000313" key="8">
    <source>
        <dbReference type="EMBL" id="HIS48710.1"/>
    </source>
</evidence>
<dbReference type="InterPro" id="IPR012341">
    <property type="entry name" value="6hp_glycosidase-like_sf"/>
</dbReference>
<dbReference type="InterPro" id="IPR016007">
    <property type="entry name" value="Alpha_rhamnosid"/>
</dbReference>
<dbReference type="Gene3D" id="2.60.420.10">
    <property type="entry name" value="Maltose phosphorylase, domain 3"/>
    <property type="match status" value="1"/>
</dbReference>
<evidence type="ECO:0000256" key="1">
    <source>
        <dbReference type="ARBA" id="ARBA00001445"/>
    </source>
</evidence>
<evidence type="ECO:0000256" key="3">
    <source>
        <dbReference type="ARBA" id="ARBA00022801"/>
    </source>
</evidence>
<dbReference type="Pfam" id="PF05592">
    <property type="entry name" value="Bac_rhamnosid"/>
    <property type="match status" value="1"/>
</dbReference>
<reference evidence="8" key="2">
    <citation type="journal article" date="2021" name="PeerJ">
        <title>Extensive microbial diversity within the chicken gut microbiome revealed by metagenomics and culture.</title>
        <authorList>
            <person name="Gilroy R."/>
            <person name="Ravi A."/>
            <person name="Getino M."/>
            <person name="Pursley I."/>
            <person name="Horton D.L."/>
            <person name="Alikhan N.F."/>
            <person name="Baker D."/>
            <person name="Gharbi K."/>
            <person name="Hall N."/>
            <person name="Watson M."/>
            <person name="Adriaenssens E.M."/>
            <person name="Foster-Nyarko E."/>
            <person name="Jarju S."/>
            <person name="Secka A."/>
            <person name="Antonio M."/>
            <person name="Oren A."/>
            <person name="Chaudhuri R.R."/>
            <person name="La Ragione R."/>
            <person name="Hildebrand F."/>
            <person name="Pallen M.J."/>
        </authorList>
    </citation>
    <scope>NUCLEOTIDE SEQUENCE</scope>
    <source>
        <strain evidence="8">CHK178-757</strain>
    </source>
</reference>
<comment type="catalytic activity">
    <reaction evidence="1">
        <text>Hydrolysis of terminal non-reducing alpha-L-rhamnose residues in alpha-L-rhamnosides.</text>
        <dbReference type="EC" id="3.2.1.40"/>
    </reaction>
</comment>
<dbReference type="EMBL" id="DVIT01000062">
    <property type="protein sequence ID" value="HIS48710.1"/>
    <property type="molecule type" value="Genomic_DNA"/>
</dbReference>
<gene>
    <name evidence="8" type="ORF">IAB46_14395</name>
</gene>
<evidence type="ECO:0000313" key="9">
    <source>
        <dbReference type="Proteomes" id="UP000823927"/>
    </source>
</evidence>
<dbReference type="GO" id="GO:0030596">
    <property type="term" value="F:alpha-L-rhamnosidase activity"/>
    <property type="evidence" value="ECO:0007669"/>
    <property type="project" value="UniProtKB-EC"/>
</dbReference>
<dbReference type="PANTHER" id="PTHR33307">
    <property type="entry name" value="ALPHA-RHAMNOSIDASE (EUROFUNG)"/>
    <property type="match status" value="1"/>
</dbReference>
<dbReference type="EC" id="3.2.1.40" evidence="2"/>
<feature type="domain" description="Alpha-L-rhamnosidase concanavalin-like" evidence="4">
    <location>
        <begin position="341"/>
        <end position="428"/>
    </location>
</feature>
<dbReference type="Pfam" id="PF17389">
    <property type="entry name" value="Bac_rhamnosid6H"/>
    <property type="match status" value="1"/>
</dbReference>
<evidence type="ECO:0000259" key="5">
    <source>
        <dbReference type="Pfam" id="PF08531"/>
    </source>
</evidence>
<organism evidence="8 9">
    <name type="scientific">Candidatus Scybalocola faecigallinarum</name>
    <dbReference type="NCBI Taxonomy" id="2840941"/>
    <lineage>
        <taxon>Bacteria</taxon>
        <taxon>Bacillati</taxon>
        <taxon>Bacillota</taxon>
        <taxon>Clostridia</taxon>
        <taxon>Lachnospirales</taxon>
        <taxon>Lachnospiraceae</taxon>
        <taxon>Lachnospiraceae incertae sedis</taxon>
        <taxon>Candidatus Scybalocola (ex Gilroy et al. 2021)</taxon>
    </lineage>
</organism>
<dbReference type="PANTHER" id="PTHR33307:SF6">
    <property type="entry name" value="ALPHA-RHAMNOSIDASE (EUROFUNG)-RELATED"/>
    <property type="match status" value="1"/>
</dbReference>
<dbReference type="Gene3D" id="2.60.120.260">
    <property type="entry name" value="Galactose-binding domain-like"/>
    <property type="match status" value="2"/>
</dbReference>
<comment type="caution">
    <text evidence="8">The sequence shown here is derived from an EMBL/GenBank/DDBJ whole genome shotgun (WGS) entry which is preliminary data.</text>
</comment>
<evidence type="ECO:0000259" key="7">
    <source>
        <dbReference type="Pfam" id="PF17390"/>
    </source>
</evidence>
<dbReference type="Proteomes" id="UP000823927">
    <property type="component" value="Unassembled WGS sequence"/>
</dbReference>
<dbReference type="InterPro" id="IPR035398">
    <property type="entry name" value="Bac_rhamnosid_C"/>
</dbReference>
<proteinExistence type="predicted"/>
<evidence type="ECO:0000259" key="6">
    <source>
        <dbReference type="Pfam" id="PF17389"/>
    </source>
</evidence>
<dbReference type="InterPro" id="IPR035396">
    <property type="entry name" value="Bac_rhamnosid6H"/>
</dbReference>
<dbReference type="InterPro" id="IPR013737">
    <property type="entry name" value="Bac_rhamnosid_N"/>
</dbReference>
<dbReference type="Gene3D" id="1.50.10.10">
    <property type="match status" value="1"/>
</dbReference>
<protein>
    <recommendedName>
        <fullName evidence="2">alpha-L-rhamnosidase</fullName>
        <ecNumber evidence="2">3.2.1.40</ecNumber>
    </recommendedName>
</protein>
<feature type="domain" description="Alpha-L-rhamnosidase C-terminal" evidence="7">
    <location>
        <begin position="815"/>
        <end position="875"/>
    </location>
</feature>
<feature type="domain" description="Bacterial alpha-L-rhamnosidase N-terminal" evidence="5">
    <location>
        <begin position="171"/>
        <end position="330"/>
    </location>
</feature>
<dbReference type="Pfam" id="PF17390">
    <property type="entry name" value="Bac_rhamnosid_C"/>
    <property type="match status" value="1"/>
</dbReference>
<dbReference type="AlphaFoldDB" id="A0A9D1F752"/>
<dbReference type="InterPro" id="IPR008902">
    <property type="entry name" value="Rhamnosid_concanavalin"/>
</dbReference>